<reference evidence="3 4" key="1">
    <citation type="journal article" date="2012" name="Proc. Natl. Acad. Sci. U.S.A.">
        <title>Comparative genomics of Ceriporiopsis subvermispora and Phanerochaete chrysosporium provide insight into selective ligninolysis.</title>
        <authorList>
            <person name="Fernandez-Fueyo E."/>
            <person name="Ruiz-Duenas F.J."/>
            <person name="Ferreira P."/>
            <person name="Floudas D."/>
            <person name="Hibbett D.S."/>
            <person name="Canessa P."/>
            <person name="Larrondo L.F."/>
            <person name="James T.Y."/>
            <person name="Seelenfreund D."/>
            <person name="Lobos S."/>
            <person name="Polanco R."/>
            <person name="Tello M."/>
            <person name="Honda Y."/>
            <person name="Watanabe T."/>
            <person name="Watanabe T."/>
            <person name="Ryu J.S."/>
            <person name="Kubicek C.P."/>
            <person name="Schmoll M."/>
            <person name="Gaskell J."/>
            <person name="Hammel K.E."/>
            <person name="St John F.J."/>
            <person name="Vanden Wymelenberg A."/>
            <person name="Sabat G."/>
            <person name="Splinter BonDurant S."/>
            <person name="Syed K."/>
            <person name="Yadav J.S."/>
            <person name="Doddapaneni H."/>
            <person name="Subramanian V."/>
            <person name="Lavin J.L."/>
            <person name="Oguiza J.A."/>
            <person name="Perez G."/>
            <person name="Pisabarro A.G."/>
            <person name="Ramirez L."/>
            <person name="Santoyo F."/>
            <person name="Master E."/>
            <person name="Coutinho P.M."/>
            <person name="Henrissat B."/>
            <person name="Lombard V."/>
            <person name="Magnuson J.K."/>
            <person name="Kuees U."/>
            <person name="Hori C."/>
            <person name="Igarashi K."/>
            <person name="Samejima M."/>
            <person name="Held B.W."/>
            <person name="Barry K.W."/>
            <person name="LaButti K.M."/>
            <person name="Lapidus A."/>
            <person name="Lindquist E.A."/>
            <person name="Lucas S.M."/>
            <person name="Riley R."/>
            <person name="Salamov A.A."/>
            <person name="Hoffmeister D."/>
            <person name="Schwenk D."/>
            <person name="Hadar Y."/>
            <person name="Yarden O."/>
            <person name="de Vries R.P."/>
            <person name="Wiebenga A."/>
            <person name="Stenlid J."/>
            <person name="Eastwood D."/>
            <person name="Grigoriev I.V."/>
            <person name="Berka R.M."/>
            <person name="Blanchette R.A."/>
            <person name="Kersten P."/>
            <person name="Martinez A.T."/>
            <person name="Vicuna R."/>
            <person name="Cullen D."/>
        </authorList>
    </citation>
    <scope>NUCLEOTIDE SEQUENCE [LARGE SCALE GENOMIC DNA]</scope>
    <source>
        <strain evidence="3 4">B</strain>
    </source>
</reference>
<sequence>MAASTTGLWILLSTLCMSFALPAPRNVTIDDYYGDPLTGEQFNYTYNSWNVGQQRPGCYAQPDPALLYAGTWHDTTRHNGSSGSASVIFPATDNPTFAYPFVASENMTFLIDGQVSGSFAADPSTINGPNSTYEYNVLLFHQDALSNEFHNFTLANGFNSLVLLDYLVYTSFEPTALSNSAMPTLSEPTSSTAFGSNTGSSGPTVAFHRLSKPIIIVIAVMTVQGCILSIVVIGAIYYWRKQRRTRDTSRLLVPSSLVESLRARSLPPAYDYITSQSFLADPCTPNTAPDVVGGHGYYIGARHGRG</sequence>
<keyword evidence="1" id="KW-0472">Membrane</keyword>
<feature type="transmembrane region" description="Helical" evidence="1">
    <location>
        <begin position="214"/>
        <end position="239"/>
    </location>
</feature>
<dbReference type="HOGENOM" id="CLU_068717_0_0_1"/>
<organism evidence="3 4">
    <name type="scientific">Ceriporiopsis subvermispora (strain B)</name>
    <name type="common">White-rot fungus</name>
    <name type="synonym">Gelatoporia subvermispora</name>
    <dbReference type="NCBI Taxonomy" id="914234"/>
    <lineage>
        <taxon>Eukaryota</taxon>
        <taxon>Fungi</taxon>
        <taxon>Dikarya</taxon>
        <taxon>Basidiomycota</taxon>
        <taxon>Agaricomycotina</taxon>
        <taxon>Agaricomycetes</taxon>
        <taxon>Polyporales</taxon>
        <taxon>Gelatoporiaceae</taxon>
        <taxon>Gelatoporia</taxon>
    </lineage>
</organism>
<keyword evidence="1" id="KW-1133">Transmembrane helix</keyword>
<keyword evidence="1" id="KW-0812">Transmembrane</keyword>
<evidence type="ECO:0000313" key="4">
    <source>
        <dbReference type="Proteomes" id="UP000016930"/>
    </source>
</evidence>
<dbReference type="OrthoDB" id="3245657at2759"/>
<evidence type="ECO:0000313" key="3">
    <source>
        <dbReference type="EMBL" id="EMD35129.1"/>
    </source>
</evidence>
<protein>
    <recommendedName>
        <fullName evidence="5">Glycoside hydrolase family 16 protein</fullName>
    </recommendedName>
</protein>
<feature type="chain" id="PRO_5004023075" description="Glycoside hydrolase family 16 protein" evidence="2">
    <location>
        <begin position="21"/>
        <end position="306"/>
    </location>
</feature>
<proteinExistence type="predicted"/>
<name>M2PGI8_CERS8</name>
<evidence type="ECO:0000256" key="1">
    <source>
        <dbReference type="SAM" id="Phobius"/>
    </source>
</evidence>
<gene>
    <name evidence="3" type="ORF">CERSUDRAFT_75422</name>
</gene>
<accession>M2PGI8</accession>
<feature type="signal peptide" evidence="2">
    <location>
        <begin position="1"/>
        <end position="20"/>
    </location>
</feature>
<evidence type="ECO:0000256" key="2">
    <source>
        <dbReference type="SAM" id="SignalP"/>
    </source>
</evidence>
<dbReference type="STRING" id="914234.M2PGI8"/>
<dbReference type="EMBL" id="KB445801">
    <property type="protein sequence ID" value="EMD35129.1"/>
    <property type="molecule type" value="Genomic_DNA"/>
</dbReference>
<keyword evidence="2" id="KW-0732">Signal</keyword>
<dbReference type="AlphaFoldDB" id="M2PGI8"/>
<evidence type="ECO:0008006" key="5">
    <source>
        <dbReference type="Google" id="ProtNLM"/>
    </source>
</evidence>
<dbReference type="Proteomes" id="UP000016930">
    <property type="component" value="Unassembled WGS sequence"/>
</dbReference>
<keyword evidence="4" id="KW-1185">Reference proteome</keyword>